<proteinExistence type="predicted"/>
<dbReference type="PANTHER" id="PTHR10174:SF231">
    <property type="entry name" value="CLAVESIN-2-LIKE PROTEIN"/>
    <property type="match status" value="1"/>
</dbReference>
<sequence>MAEYLQYDWKAHMLPRDFLPEISYKKKKIDQKSCIIGLRNLVNQSTDIEFKNTQKQDDSTLLKFLYARKFDVTEAYQLLQNYHGYHKRNEELFKNFSIKSDDILKALENGLPGVLNSRDRKGRTVLIMDTNNWDCSYNLLSIYRSLLFTLEYLIDDITNQANGFVVVVDWTEFSFRQSTNLKPGVLKLMIEGLQDCFPARFKGIHFIGQPWFVNAALTVIKPFLKDKMKERIYVHGNNLSTLHDYLPKDILPAEMGGELPSYNPHLWLKNVIVNESR</sequence>
<dbReference type="Gene3D" id="3.40.525.10">
    <property type="entry name" value="CRAL-TRIO lipid binding domain"/>
    <property type="match status" value="1"/>
</dbReference>
<dbReference type="SUPFAM" id="SSF46938">
    <property type="entry name" value="CRAL/TRIO N-terminal domain"/>
    <property type="match status" value="1"/>
</dbReference>
<dbReference type="PRINTS" id="PR00180">
    <property type="entry name" value="CRETINALDHBP"/>
</dbReference>
<reference evidence="2 3" key="1">
    <citation type="journal article" date="2024" name="Insects">
        <title>An Improved Chromosome-Level Genome Assembly of the Firefly Pyrocoelia pectoralis.</title>
        <authorList>
            <person name="Fu X."/>
            <person name="Meyer-Rochow V.B."/>
            <person name="Ballantyne L."/>
            <person name="Zhu X."/>
        </authorList>
    </citation>
    <scope>NUCLEOTIDE SEQUENCE [LARGE SCALE GENOMIC DNA]</scope>
    <source>
        <strain evidence="2">XCY_ONT2</strain>
    </source>
</reference>
<accession>A0AAN7VE94</accession>
<dbReference type="InterPro" id="IPR036865">
    <property type="entry name" value="CRAL-TRIO_dom_sf"/>
</dbReference>
<dbReference type="InterPro" id="IPR011074">
    <property type="entry name" value="CRAL/TRIO_N_dom"/>
</dbReference>
<gene>
    <name evidence="2" type="ORF">RI129_010296</name>
</gene>
<dbReference type="Pfam" id="PF03765">
    <property type="entry name" value="CRAL_TRIO_N"/>
    <property type="match status" value="1"/>
</dbReference>
<dbReference type="Gene3D" id="1.20.5.1200">
    <property type="entry name" value="Alpha-tocopherol transfer"/>
    <property type="match status" value="1"/>
</dbReference>
<dbReference type="AlphaFoldDB" id="A0AAN7VE94"/>
<dbReference type="Pfam" id="PF00650">
    <property type="entry name" value="CRAL_TRIO"/>
    <property type="match status" value="1"/>
</dbReference>
<dbReference type="CDD" id="cd00170">
    <property type="entry name" value="SEC14"/>
    <property type="match status" value="1"/>
</dbReference>
<dbReference type="Proteomes" id="UP001329430">
    <property type="component" value="Chromosome 7"/>
</dbReference>
<evidence type="ECO:0000313" key="3">
    <source>
        <dbReference type="Proteomes" id="UP001329430"/>
    </source>
</evidence>
<dbReference type="InterPro" id="IPR036273">
    <property type="entry name" value="CRAL/TRIO_N_dom_sf"/>
</dbReference>
<evidence type="ECO:0000259" key="1">
    <source>
        <dbReference type="PROSITE" id="PS50191"/>
    </source>
</evidence>
<dbReference type="InterPro" id="IPR001251">
    <property type="entry name" value="CRAL-TRIO_dom"/>
</dbReference>
<dbReference type="GO" id="GO:0016020">
    <property type="term" value="C:membrane"/>
    <property type="evidence" value="ECO:0007669"/>
    <property type="project" value="TreeGrafter"/>
</dbReference>
<dbReference type="Gene3D" id="1.10.8.20">
    <property type="entry name" value="N-terminal domain of phosphatidylinositol transfer protein sec14p"/>
    <property type="match status" value="1"/>
</dbReference>
<dbReference type="PANTHER" id="PTHR10174">
    <property type="entry name" value="ALPHA-TOCOPHEROL TRANSFER PROTEIN-RELATED"/>
    <property type="match status" value="1"/>
</dbReference>
<dbReference type="EMBL" id="JAVRBK010000007">
    <property type="protein sequence ID" value="KAK5641749.1"/>
    <property type="molecule type" value="Genomic_DNA"/>
</dbReference>
<feature type="domain" description="CRAL-TRIO" evidence="1">
    <location>
        <begin position="103"/>
        <end position="263"/>
    </location>
</feature>
<name>A0AAN7VE94_9COLE</name>
<dbReference type="SUPFAM" id="SSF52087">
    <property type="entry name" value="CRAL/TRIO domain"/>
    <property type="match status" value="1"/>
</dbReference>
<protein>
    <recommendedName>
        <fullName evidence="1">CRAL-TRIO domain-containing protein</fullName>
    </recommendedName>
</protein>
<dbReference type="GO" id="GO:1902936">
    <property type="term" value="F:phosphatidylinositol bisphosphate binding"/>
    <property type="evidence" value="ECO:0007669"/>
    <property type="project" value="TreeGrafter"/>
</dbReference>
<comment type="caution">
    <text evidence="2">The sequence shown here is derived from an EMBL/GenBank/DDBJ whole genome shotgun (WGS) entry which is preliminary data.</text>
</comment>
<dbReference type="SMART" id="SM01100">
    <property type="entry name" value="CRAL_TRIO_N"/>
    <property type="match status" value="1"/>
</dbReference>
<keyword evidence="3" id="KW-1185">Reference proteome</keyword>
<dbReference type="PROSITE" id="PS50191">
    <property type="entry name" value="CRAL_TRIO"/>
    <property type="match status" value="1"/>
</dbReference>
<evidence type="ECO:0000313" key="2">
    <source>
        <dbReference type="EMBL" id="KAK5641749.1"/>
    </source>
</evidence>
<organism evidence="2 3">
    <name type="scientific">Pyrocoelia pectoralis</name>
    <dbReference type="NCBI Taxonomy" id="417401"/>
    <lineage>
        <taxon>Eukaryota</taxon>
        <taxon>Metazoa</taxon>
        <taxon>Ecdysozoa</taxon>
        <taxon>Arthropoda</taxon>
        <taxon>Hexapoda</taxon>
        <taxon>Insecta</taxon>
        <taxon>Pterygota</taxon>
        <taxon>Neoptera</taxon>
        <taxon>Endopterygota</taxon>
        <taxon>Coleoptera</taxon>
        <taxon>Polyphaga</taxon>
        <taxon>Elateriformia</taxon>
        <taxon>Elateroidea</taxon>
        <taxon>Lampyridae</taxon>
        <taxon>Lampyrinae</taxon>
        <taxon>Pyrocoelia</taxon>
    </lineage>
</organism>
<dbReference type="SMART" id="SM00516">
    <property type="entry name" value="SEC14"/>
    <property type="match status" value="1"/>
</dbReference>